<dbReference type="RefSeq" id="WP_116191919.1">
    <property type="nucleotide sequence ID" value="NZ_QTTN01000043.1"/>
</dbReference>
<proteinExistence type="predicted"/>
<reference evidence="1 2" key="1">
    <citation type="submission" date="2018-08" db="EMBL/GenBank/DDBJ databases">
        <title>Genomic Encyclopedia of Type Strains, Phase III (KMG-III): the genomes of soil and plant-associated and newly described type strains.</title>
        <authorList>
            <person name="Whitman W."/>
        </authorList>
    </citation>
    <scope>NUCLEOTIDE SEQUENCE [LARGE SCALE GENOMIC DNA]</scope>
    <source>
        <strain evidence="1 2">CGMCC 1.10966</strain>
    </source>
</reference>
<organism evidence="1 2">
    <name type="scientific">Paenibacillus taihuensis</name>
    <dbReference type="NCBI Taxonomy" id="1156355"/>
    <lineage>
        <taxon>Bacteria</taxon>
        <taxon>Bacillati</taxon>
        <taxon>Bacillota</taxon>
        <taxon>Bacilli</taxon>
        <taxon>Bacillales</taxon>
        <taxon>Paenibacillaceae</taxon>
        <taxon>Paenibacillus</taxon>
    </lineage>
</organism>
<accession>A0A3D9QUJ9</accession>
<evidence type="ECO:0000313" key="1">
    <source>
        <dbReference type="EMBL" id="REE67298.1"/>
    </source>
</evidence>
<gene>
    <name evidence="1" type="ORF">A8990_1433</name>
</gene>
<dbReference type="OrthoDB" id="2623203at2"/>
<evidence type="ECO:0000313" key="2">
    <source>
        <dbReference type="Proteomes" id="UP000256304"/>
    </source>
</evidence>
<comment type="caution">
    <text evidence="1">The sequence shown here is derived from an EMBL/GenBank/DDBJ whole genome shotgun (WGS) entry which is preliminary data.</text>
</comment>
<dbReference type="EMBL" id="QTTN01000043">
    <property type="protein sequence ID" value="REE67298.1"/>
    <property type="molecule type" value="Genomic_DNA"/>
</dbReference>
<name>A0A3D9QUJ9_9BACL</name>
<keyword evidence="2" id="KW-1185">Reference proteome</keyword>
<protein>
    <submittedName>
        <fullName evidence="1">Uncharacterized protein</fullName>
    </submittedName>
</protein>
<sequence>MYRSVIRGSKFLVLVVDGVVQATLMELPTEELADRVAFELQTAWDEGIEWGINQKKRELLGYKIDPELRDYFQKMRSMTPEEREAHQ</sequence>
<dbReference type="AlphaFoldDB" id="A0A3D9QUJ9"/>
<dbReference type="Proteomes" id="UP000256304">
    <property type="component" value="Unassembled WGS sequence"/>
</dbReference>